<dbReference type="PANTHER" id="PTHR45953">
    <property type="entry name" value="IDURONATE 2-SULFATASE"/>
    <property type="match status" value="1"/>
</dbReference>
<reference evidence="4 5" key="1">
    <citation type="submission" date="2024-05" db="EMBL/GenBank/DDBJ databases">
        <title>Genome sequence of Ponticoccus litoralis KCCM 90028.</title>
        <authorList>
            <person name="Kim J.M."/>
            <person name="Lee J.K."/>
            <person name="Choi B.J."/>
            <person name="Bayburt H."/>
            <person name="Baek J.H."/>
            <person name="Jeon C.O."/>
        </authorList>
    </citation>
    <scope>NUCLEOTIDE SEQUENCE [LARGE SCALE GENOMIC DNA]</scope>
    <source>
        <strain evidence="4 5">KCCM 90028</strain>
    </source>
</reference>
<feature type="domain" description="Sulfatase N-terminal" evidence="3">
    <location>
        <begin position="4"/>
        <end position="345"/>
    </location>
</feature>
<keyword evidence="1" id="KW-0479">Metal-binding</keyword>
<dbReference type="GO" id="GO:0005737">
    <property type="term" value="C:cytoplasm"/>
    <property type="evidence" value="ECO:0007669"/>
    <property type="project" value="TreeGrafter"/>
</dbReference>
<gene>
    <name evidence="4" type="ORF">ABFB10_23270</name>
</gene>
<organism evidence="4 5">
    <name type="scientific">Ponticoccus litoralis</name>
    <dbReference type="NCBI Taxonomy" id="422297"/>
    <lineage>
        <taxon>Bacteria</taxon>
        <taxon>Pseudomonadati</taxon>
        <taxon>Pseudomonadota</taxon>
        <taxon>Alphaproteobacteria</taxon>
        <taxon>Rhodobacterales</taxon>
        <taxon>Roseobacteraceae</taxon>
        <taxon>Ponticoccus</taxon>
    </lineage>
</organism>
<dbReference type="SUPFAM" id="SSF53649">
    <property type="entry name" value="Alkaline phosphatase-like"/>
    <property type="match status" value="1"/>
</dbReference>
<dbReference type="Gene3D" id="3.40.720.10">
    <property type="entry name" value="Alkaline Phosphatase, subunit A"/>
    <property type="match status" value="1"/>
</dbReference>
<protein>
    <submittedName>
        <fullName evidence="4">Sulfatase-like hydrolase/transferase</fullName>
    </submittedName>
</protein>
<evidence type="ECO:0000313" key="5">
    <source>
        <dbReference type="Proteomes" id="UP001428774"/>
    </source>
</evidence>
<keyword evidence="5" id="KW-1185">Reference proteome</keyword>
<dbReference type="InterPro" id="IPR017850">
    <property type="entry name" value="Alkaline_phosphatase_core_sf"/>
</dbReference>
<dbReference type="Pfam" id="PF00884">
    <property type="entry name" value="Sulfatase"/>
    <property type="match status" value="1"/>
</dbReference>
<dbReference type="Proteomes" id="UP001428774">
    <property type="component" value="Unassembled WGS sequence"/>
</dbReference>
<name>A0AAW9SF38_9RHOB</name>
<evidence type="ECO:0000259" key="3">
    <source>
        <dbReference type="Pfam" id="PF00884"/>
    </source>
</evidence>
<dbReference type="InterPro" id="IPR000917">
    <property type="entry name" value="Sulfatase_N"/>
</dbReference>
<sequence>MSQPNFIVICSDQQRWDALGAASAHVDTPNLDRLAARGTRFSTCYCASPICVSSRASIATGFDVHRTRCWSSAQPYTGIPDSWHHALRDAGYRTVSVGKLHYRSQDDDNGFVEEIMPTHVIDGKGYPFVMLRPDAKKMDGIEDFVDSVGWGDSDYTRHDEAVARRAGEWLAAHGDEGPWSMFVSFVTPHHPLIVPERFRDAYPPDRVPLPDTYVAPPDKHPSVQAHPATAGLEGNLHYARFFRDEAHVRELRTYYMALTSFLDECVGRVLDGLEAAGRLDDTVVLFTSDHGEMLGDLGLWTKSYMYEGSVRVPLIAAGPGFPSGIVSEATCSHLDIHATALRAAGLALDETRTGRALQDAAGLVAPDDRSVISGYHDYGSITGTTMLRWKSWKYVHHAGLAPQLFDLAADPTEIHDLVPGGQHQHIVAACAEEMRRHVDPDLASAQAFEDQHALIEALGGREAILNAADLPAVTPMAKG</sequence>
<evidence type="ECO:0000256" key="2">
    <source>
        <dbReference type="ARBA" id="ARBA00022801"/>
    </source>
</evidence>
<dbReference type="AlphaFoldDB" id="A0AAW9SF38"/>
<keyword evidence="2 4" id="KW-0378">Hydrolase</keyword>
<dbReference type="PANTHER" id="PTHR45953:SF1">
    <property type="entry name" value="IDURONATE 2-SULFATASE"/>
    <property type="match status" value="1"/>
</dbReference>
<dbReference type="RefSeq" id="WP_347168563.1">
    <property type="nucleotide sequence ID" value="NZ_JBDNCH010000004.1"/>
</dbReference>
<evidence type="ECO:0000313" key="4">
    <source>
        <dbReference type="EMBL" id="MEN9063489.1"/>
    </source>
</evidence>
<dbReference type="EMBL" id="JBDNCH010000004">
    <property type="protein sequence ID" value="MEN9063489.1"/>
    <property type="molecule type" value="Genomic_DNA"/>
</dbReference>
<proteinExistence type="predicted"/>
<comment type="caution">
    <text evidence="4">The sequence shown here is derived from an EMBL/GenBank/DDBJ whole genome shotgun (WGS) entry which is preliminary data.</text>
</comment>
<evidence type="ECO:0000256" key="1">
    <source>
        <dbReference type="ARBA" id="ARBA00022723"/>
    </source>
</evidence>
<accession>A0AAW9SF38</accession>
<dbReference type="GO" id="GO:0008484">
    <property type="term" value="F:sulfuric ester hydrolase activity"/>
    <property type="evidence" value="ECO:0007669"/>
    <property type="project" value="TreeGrafter"/>
</dbReference>
<dbReference type="CDD" id="cd16037">
    <property type="entry name" value="sulfatase_like"/>
    <property type="match status" value="1"/>
</dbReference>
<dbReference type="GO" id="GO:0046872">
    <property type="term" value="F:metal ion binding"/>
    <property type="evidence" value="ECO:0007669"/>
    <property type="project" value="UniProtKB-KW"/>
</dbReference>